<dbReference type="Pfam" id="PF08484">
    <property type="entry name" value="Methyltransf_14"/>
    <property type="match status" value="1"/>
</dbReference>
<dbReference type="Pfam" id="PF08421">
    <property type="entry name" value="Methyltransf_13"/>
    <property type="match status" value="1"/>
</dbReference>
<feature type="domain" description="Methyltransferase putative zinc binding" evidence="1">
    <location>
        <begin position="3"/>
        <end position="62"/>
    </location>
</feature>
<dbReference type="InterPro" id="IPR013630">
    <property type="entry name" value="Methyltransf_Zn-bd_dom_put"/>
</dbReference>
<dbReference type="PANTHER" id="PTHR43861:SF5">
    <property type="entry name" value="BLL5978 PROTEIN"/>
    <property type="match status" value="1"/>
</dbReference>
<proteinExistence type="predicted"/>
<dbReference type="InterPro" id="IPR013691">
    <property type="entry name" value="MeTrfase_14"/>
</dbReference>
<dbReference type="EMBL" id="MHPA01000028">
    <property type="protein sequence ID" value="OGZ72283.1"/>
    <property type="molecule type" value="Genomic_DNA"/>
</dbReference>
<feature type="domain" description="C-methyltransferase" evidence="2">
    <location>
        <begin position="241"/>
        <end position="400"/>
    </location>
</feature>
<dbReference type="PANTHER" id="PTHR43861">
    <property type="entry name" value="TRANS-ACONITATE 2-METHYLTRANSFERASE-RELATED"/>
    <property type="match status" value="1"/>
</dbReference>
<evidence type="ECO:0000259" key="1">
    <source>
        <dbReference type="Pfam" id="PF08421"/>
    </source>
</evidence>
<comment type="caution">
    <text evidence="3">The sequence shown here is derived from an EMBL/GenBank/DDBJ whole genome shotgun (WGS) entry which is preliminary data.</text>
</comment>
<evidence type="ECO:0000313" key="4">
    <source>
        <dbReference type="Proteomes" id="UP000176774"/>
    </source>
</evidence>
<dbReference type="InterPro" id="IPR029063">
    <property type="entry name" value="SAM-dependent_MTases_sf"/>
</dbReference>
<organism evidence="3 4">
    <name type="scientific">Candidatus Staskawiczbacteria bacterium RIFCSPLOWO2_01_FULL_38_12b</name>
    <dbReference type="NCBI Taxonomy" id="1802214"/>
    <lineage>
        <taxon>Bacteria</taxon>
        <taxon>Candidatus Staskawicziibacteriota</taxon>
    </lineage>
</organism>
<dbReference type="Proteomes" id="UP000176774">
    <property type="component" value="Unassembled WGS sequence"/>
</dbReference>
<gene>
    <name evidence="3" type="ORF">A2908_04055</name>
</gene>
<dbReference type="InterPro" id="IPR038576">
    <property type="entry name" value="Methyltransf_Zn-bd_dom_put_sf"/>
</dbReference>
<evidence type="ECO:0000313" key="3">
    <source>
        <dbReference type="EMBL" id="OGZ72283.1"/>
    </source>
</evidence>
<accession>A0A1G2IC44</accession>
<dbReference type="STRING" id="1802214.A2908_04055"/>
<reference evidence="3 4" key="1">
    <citation type="journal article" date="2016" name="Nat. Commun.">
        <title>Thousands of microbial genomes shed light on interconnected biogeochemical processes in an aquifer system.</title>
        <authorList>
            <person name="Anantharaman K."/>
            <person name="Brown C.T."/>
            <person name="Hug L.A."/>
            <person name="Sharon I."/>
            <person name="Castelle C.J."/>
            <person name="Probst A.J."/>
            <person name="Thomas B.C."/>
            <person name="Singh A."/>
            <person name="Wilkins M.J."/>
            <person name="Karaoz U."/>
            <person name="Brodie E.L."/>
            <person name="Williams K.H."/>
            <person name="Hubbard S.S."/>
            <person name="Banfield J.F."/>
        </authorList>
    </citation>
    <scope>NUCLEOTIDE SEQUENCE [LARGE SCALE GENOMIC DNA]</scope>
</reference>
<protein>
    <recommendedName>
        <fullName evidence="5">SAM-dependent methyltransferase</fullName>
    </recommendedName>
</protein>
<dbReference type="Pfam" id="PF13489">
    <property type="entry name" value="Methyltransf_23"/>
    <property type="match status" value="1"/>
</dbReference>
<evidence type="ECO:0008006" key="5">
    <source>
        <dbReference type="Google" id="ProtNLM"/>
    </source>
</evidence>
<sequence>MNCRNCKTQITEFFSLGQMPLINSFLKKEDIAKEKKYNLSVGFCPTCYLVQLIDIMPPEDIFKNYIYFSSTSQYFLEHCKEVADTLMKKLHLTKESLVLEIASNDGAQLQSFKTLGIPVLGVDPAKNIAKVANEKGIKTITEFFNYDFAKKLRKERNLQADLVFGANVLAHVPEIVNFTKGVKEILKPKGTAVFEFPYVKGLMENKFDTIYHEHVFYYSLIALINLFKNSELEIYDVQMTPMQGGSLMIFISNPGVFPINENIKNLTAKEIKNGFDKLETYQKINDNILKLKKGLISVLEKIKGEGKKIAAYSAPAKGNILLNYFGINENYLDFIVDKSPLKQGLYTPGTHMLVCPLEKIYEKNPGYLLVLCWNIANEVMDMQELEAYRKNGGKFIVPIPNITILPHE</sequence>
<dbReference type="Gene3D" id="6.20.50.110">
    <property type="entry name" value="Methyltransferase, zinc-binding domain"/>
    <property type="match status" value="1"/>
</dbReference>
<dbReference type="AlphaFoldDB" id="A0A1G2IC44"/>
<dbReference type="SUPFAM" id="SSF53335">
    <property type="entry name" value="S-adenosyl-L-methionine-dependent methyltransferases"/>
    <property type="match status" value="1"/>
</dbReference>
<evidence type="ECO:0000259" key="2">
    <source>
        <dbReference type="Pfam" id="PF08484"/>
    </source>
</evidence>
<dbReference type="Gene3D" id="3.40.50.150">
    <property type="entry name" value="Vaccinia Virus protein VP39"/>
    <property type="match status" value="1"/>
</dbReference>
<dbReference type="Gene3D" id="3.40.50.720">
    <property type="entry name" value="NAD(P)-binding Rossmann-like Domain"/>
    <property type="match status" value="1"/>
</dbReference>
<name>A0A1G2IC44_9BACT</name>